<dbReference type="EMBL" id="GEDC01004863">
    <property type="protein sequence ID" value="JAS32435.1"/>
    <property type="molecule type" value="Transcribed_RNA"/>
</dbReference>
<accession>A0A1B6E3E5</accession>
<sequence length="155" mass="17789">MLEMYFIVLFFFSMEYFTPIQASSYIDNEPSNDTVLFRNILKKAKHIVVITGAGISADSGIPTYRGAWGDWRGYRATQLDSLEMFTKSPSLVWEFNQYRRNLVMNSMPNAAHKALVNYEEYIKSIDRRNTFTIITQNIDGLHTTAGSKDVVEMHG</sequence>
<evidence type="ECO:0000313" key="6">
    <source>
        <dbReference type="EMBL" id="JAS32435.1"/>
    </source>
</evidence>
<dbReference type="SUPFAM" id="SSF52467">
    <property type="entry name" value="DHS-like NAD/FAD-binding domain"/>
    <property type="match status" value="1"/>
</dbReference>
<comment type="caution">
    <text evidence="3">Lacks conserved residue(s) required for the propagation of feature annotation.</text>
</comment>
<feature type="signal peptide" evidence="4">
    <location>
        <begin position="1"/>
        <end position="22"/>
    </location>
</feature>
<dbReference type="Gene3D" id="3.40.50.1220">
    <property type="entry name" value="TPP-binding domain"/>
    <property type="match status" value="1"/>
</dbReference>
<protein>
    <recommendedName>
        <fullName evidence="5">Deacetylase sirtuin-type domain-containing protein</fullName>
    </recommendedName>
</protein>
<keyword evidence="2" id="KW-0520">NAD</keyword>
<evidence type="ECO:0000259" key="5">
    <source>
        <dbReference type="PROSITE" id="PS50305"/>
    </source>
</evidence>
<dbReference type="InterPro" id="IPR029035">
    <property type="entry name" value="DHS-like_NAD/FAD-binding_dom"/>
</dbReference>
<name>A0A1B6E3E5_9HEMI</name>
<keyword evidence="1" id="KW-0808">Transferase</keyword>
<gene>
    <name evidence="6" type="ORF">g.11930</name>
</gene>
<feature type="domain" description="Deacetylase sirtuin-type" evidence="5">
    <location>
        <begin position="27"/>
        <end position="155"/>
    </location>
</feature>
<dbReference type="InterPro" id="IPR003000">
    <property type="entry name" value="Sirtuin"/>
</dbReference>
<evidence type="ECO:0000256" key="1">
    <source>
        <dbReference type="ARBA" id="ARBA00022679"/>
    </source>
</evidence>
<dbReference type="PANTHER" id="PTHR11085:SF10">
    <property type="entry name" value="NAD-DEPENDENT PROTEIN DEACYLASE SIRTUIN-5, MITOCHONDRIAL-RELATED"/>
    <property type="match status" value="1"/>
</dbReference>
<evidence type="ECO:0000256" key="3">
    <source>
        <dbReference type="PROSITE-ProRule" id="PRU00236"/>
    </source>
</evidence>
<proteinExistence type="predicted"/>
<dbReference type="InterPro" id="IPR026590">
    <property type="entry name" value="Ssirtuin_cat_dom"/>
</dbReference>
<dbReference type="GO" id="GO:0070403">
    <property type="term" value="F:NAD+ binding"/>
    <property type="evidence" value="ECO:0007669"/>
    <property type="project" value="InterPro"/>
</dbReference>
<feature type="chain" id="PRO_5008581754" description="Deacetylase sirtuin-type domain-containing protein" evidence="4">
    <location>
        <begin position="23"/>
        <end position="155"/>
    </location>
</feature>
<feature type="non-terminal residue" evidence="6">
    <location>
        <position position="155"/>
    </location>
</feature>
<evidence type="ECO:0000256" key="4">
    <source>
        <dbReference type="SAM" id="SignalP"/>
    </source>
</evidence>
<evidence type="ECO:0000256" key="2">
    <source>
        <dbReference type="ARBA" id="ARBA00023027"/>
    </source>
</evidence>
<dbReference type="GO" id="GO:0017136">
    <property type="term" value="F:histone deacetylase activity, NAD-dependent"/>
    <property type="evidence" value="ECO:0007669"/>
    <property type="project" value="TreeGrafter"/>
</dbReference>
<dbReference type="AlphaFoldDB" id="A0A1B6E3E5"/>
<dbReference type="Pfam" id="PF02146">
    <property type="entry name" value="SIR2"/>
    <property type="match status" value="1"/>
</dbReference>
<keyword evidence="4" id="KW-0732">Signal</keyword>
<dbReference type="PROSITE" id="PS50305">
    <property type="entry name" value="SIRTUIN"/>
    <property type="match status" value="1"/>
</dbReference>
<dbReference type="GO" id="GO:0005634">
    <property type="term" value="C:nucleus"/>
    <property type="evidence" value="ECO:0007669"/>
    <property type="project" value="TreeGrafter"/>
</dbReference>
<reference evidence="6" key="1">
    <citation type="submission" date="2015-12" db="EMBL/GenBank/DDBJ databases">
        <title>De novo transcriptome assembly of four potential Pierce s Disease insect vectors from Arizona vineyards.</title>
        <authorList>
            <person name="Tassone E.E."/>
        </authorList>
    </citation>
    <scope>NUCLEOTIDE SEQUENCE</scope>
</reference>
<dbReference type="PANTHER" id="PTHR11085">
    <property type="entry name" value="NAD-DEPENDENT PROTEIN DEACYLASE SIRTUIN-5, MITOCHONDRIAL-RELATED"/>
    <property type="match status" value="1"/>
</dbReference>
<organism evidence="6">
    <name type="scientific">Clastoptera arizonana</name>
    <name type="common">Arizona spittle bug</name>
    <dbReference type="NCBI Taxonomy" id="38151"/>
    <lineage>
        <taxon>Eukaryota</taxon>
        <taxon>Metazoa</taxon>
        <taxon>Ecdysozoa</taxon>
        <taxon>Arthropoda</taxon>
        <taxon>Hexapoda</taxon>
        <taxon>Insecta</taxon>
        <taxon>Pterygota</taxon>
        <taxon>Neoptera</taxon>
        <taxon>Paraneoptera</taxon>
        <taxon>Hemiptera</taxon>
        <taxon>Auchenorrhyncha</taxon>
        <taxon>Cercopoidea</taxon>
        <taxon>Clastopteridae</taxon>
        <taxon>Clastoptera</taxon>
    </lineage>
</organism>
<dbReference type="InterPro" id="IPR050134">
    <property type="entry name" value="NAD-dep_sirtuin_deacylases"/>
</dbReference>